<organism evidence="1 2">
    <name type="scientific">Streptomyces bullii</name>
    <dbReference type="NCBI Taxonomy" id="349910"/>
    <lineage>
        <taxon>Bacteria</taxon>
        <taxon>Bacillati</taxon>
        <taxon>Actinomycetota</taxon>
        <taxon>Actinomycetes</taxon>
        <taxon>Kitasatosporales</taxon>
        <taxon>Streptomycetaceae</taxon>
        <taxon>Streptomyces</taxon>
    </lineage>
</organism>
<keyword evidence="2" id="KW-1185">Reference proteome</keyword>
<gene>
    <name evidence="1" type="ORF">ACFPZJ_35800</name>
</gene>
<protein>
    <submittedName>
        <fullName evidence="1">Uncharacterized protein</fullName>
    </submittedName>
</protein>
<accession>A0ABW0UZJ8</accession>
<dbReference type="InterPro" id="IPR011257">
    <property type="entry name" value="DNA_glycosylase"/>
</dbReference>
<dbReference type="Proteomes" id="UP001596154">
    <property type="component" value="Unassembled WGS sequence"/>
</dbReference>
<proteinExistence type="predicted"/>
<evidence type="ECO:0000313" key="1">
    <source>
        <dbReference type="EMBL" id="MFC5639028.1"/>
    </source>
</evidence>
<dbReference type="EMBL" id="JBHSNY010000016">
    <property type="protein sequence ID" value="MFC5639028.1"/>
    <property type="molecule type" value="Genomic_DNA"/>
</dbReference>
<reference evidence="2" key="1">
    <citation type="journal article" date="2019" name="Int. J. Syst. Evol. Microbiol.">
        <title>The Global Catalogue of Microorganisms (GCM) 10K type strain sequencing project: providing services to taxonomists for standard genome sequencing and annotation.</title>
        <authorList>
            <consortium name="The Broad Institute Genomics Platform"/>
            <consortium name="The Broad Institute Genome Sequencing Center for Infectious Disease"/>
            <person name="Wu L."/>
            <person name="Ma J."/>
        </authorList>
    </citation>
    <scope>NUCLEOTIDE SEQUENCE [LARGE SCALE GENOMIC DNA]</scope>
    <source>
        <strain evidence="2">CGMCC 4.7248</strain>
    </source>
</reference>
<comment type="caution">
    <text evidence="1">The sequence shown here is derived from an EMBL/GenBank/DDBJ whole genome shotgun (WGS) entry which is preliminary data.</text>
</comment>
<dbReference type="SUPFAM" id="SSF48150">
    <property type="entry name" value="DNA-glycosylase"/>
    <property type="match status" value="1"/>
</dbReference>
<evidence type="ECO:0000313" key="2">
    <source>
        <dbReference type="Proteomes" id="UP001596154"/>
    </source>
</evidence>
<sequence>MTVTRPSKRSDDRVLAFVTRAASLDDVRAEVEANHDHNRWWPPTITDPRMRMLAAGWSTRINYRMVDTYAGVLARADTLGFDALTDLDDDQARDLVAPLGLTEARLTYLYSLADTLARWDKDGTDPVAWDAKTFIAAFARDVRGASYKVAQCAALYARGYHCGIIPVDSGMVTKLGPVLGFTLPSGPAAHEHLRLLLEHAVARHTEPLGMLAGTQNVTIPSDAAPTWWTHLVLIYFKRLYLNQPPARLCTRRPTCTALTDCAHTKT</sequence>
<dbReference type="RefSeq" id="WP_381030680.1">
    <property type="nucleotide sequence ID" value="NZ_JBHSNY010000016.1"/>
</dbReference>
<name>A0ABW0UZJ8_9ACTN</name>